<reference evidence="1 2" key="1">
    <citation type="journal article" date="2019" name="Genome Biol. Evol.">
        <title>Insights into the evolution of the New World diploid cottons (Gossypium, subgenus Houzingenia) based on genome sequencing.</title>
        <authorList>
            <person name="Grover C.E."/>
            <person name="Arick M.A. 2nd"/>
            <person name="Thrash A."/>
            <person name="Conover J.L."/>
            <person name="Sanders W.S."/>
            <person name="Peterson D.G."/>
            <person name="Frelichowski J.E."/>
            <person name="Scheffler J.A."/>
            <person name="Scheffler B.E."/>
            <person name="Wendel J.F."/>
        </authorList>
    </citation>
    <scope>NUCLEOTIDE SEQUENCE [LARGE SCALE GENOMIC DNA]</scope>
    <source>
        <strain evidence="1">27</strain>
        <tissue evidence="1">Leaf</tissue>
    </source>
</reference>
<organism evidence="1 2">
    <name type="scientific">Gossypium davidsonii</name>
    <name type="common">Davidson's cotton</name>
    <name type="synonym">Gossypium klotzschianum subsp. davidsonii</name>
    <dbReference type="NCBI Taxonomy" id="34287"/>
    <lineage>
        <taxon>Eukaryota</taxon>
        <taxon>Viridiplantae</taxon>
        <taxon>Streptophyta</taxon>
        <taxon>Embryophyta</taxon>
        <taxon>Tracheophyta</taxon>
        <taxon>Spermatophyta</taxon>
        <taxon>Magnoliopsida</taxon>
        <taxon>eudicotyledons</taxon>
        <taxon>Gunneridae</taxon>
        <taxon>Pentapetalae</taxon>
        <taxon>rosids</taxon>
        <taxon>malvids</taxon>
        <taxon>Malvales</taxon>
        <taxon>Malvaceae</taxon>
        <taxon>Malvoideae</taxon>
        <taxon>Gossypium</taxon>
    </lineage>
</organism>
<protein>
    <recommendedName>
        <fullName evidence="3">Reverse transcriptase zinc-binding domain-containing protein</fullName>
    </recommendedName>
</protein>
<comment type="caution">
    <text evidence="1">The sequence shown here is derived from an EMBL/GenBank/DDBJ whole genome shotgun (WGS) entry which is preliminary data.</text>
</comment>
<name>A0A7J8TJM3_GOSDV</name>
<accession>A0A7J8TJM3</accession>
<evidence type="ECO:0008006" key="3">
    <source>
        <dbReference type="Google" id="ProtNLM"/>
    </source>
</evidence>
<evidence type="ECO:0000313" key="2">
    <source>
        <dbReference type="Proteomes" id="UP000593561"/>
    </source>
</evidence>
<gene>
    <name evidence="1" type="ORF">Godav_005305</name>
</gene>
<sequence>MNSTVVKDATYCRSRTPNKPTSSSLSIRTQAFTYIKVYELRINSLSSNQDLDLVKRILAIMLSSSAHDDEMTRRIAADNSCPVCRSAAKSVDHLIRECPFTRQAKCKLIAISFWALWFNRNIFIMREQVKMPLGS</sequence>
<evidence type="ECO:0000313" key="1">
    <source>
        <dbReference type="EMBL" id="MBA0638331.1"/>
    </source>
</evidence>
<dbReference type="EMBL" id="JABFAC010250366">
    <property type="protein sequence ID" value="MBA0638331.1"/>
    <property type="molecule type" value="Genomic_DNA"/>
</dbReference>
<dbReference type="AlphaFoldDB" id="A0A7J8TJM3"/>
<dbReference type="Proteomes" id="UP000593561">
    <property type="component" value="Unassembled WGS sequence"/>
</dbReference>
<proteinExistence type="predicted"/>
<keyword evidence="2" id="KW-1185">Reference proteome</keyword>